<proteinExistence type="predicted"/>
<evidence type="ECO:0000313" key="3">
    <source>
        <dbReference type="EMBL" id="TCK97834.1"/>
    </source>
</evidence>
<dbReference type="RefSeq" id="WP_132279281.1">
    <property type="nucleotide sequence ID" value="NZ_SMGQ01000011.1"/>
</dbReference>
<evidence type="ECO:0000313" key="4">
    <source>
        <dbReference type="Proteomes" id="UP000294545"/>
    </source>
</evidence>
<feature type="transmembrane region" description="Helical" evidence="2">
    <location>
        <begin position="65"/>
        <end position="86"/>
    </location>
</feature>
<feature type="region of interest" description="Disordered" evidence="1">
    <location>
        <begin position="40"/>
        <end position="59"/>
    </location>
</feature>
<reference evidence="3 4" key="1">
    <citation type="submission" date="2019-03" db="EMBL/GenBank/DDBJ databases">
        <title>Genomic Encyclopedia of Type Strains, Phase IV (KMG-IV): sequencing the most valuable type-strain genomes for metagenomic binning, comparative biology and taxonomic classification.</title>
        <authorList>
            <person name="Goeker M."/>
        </authorList>
    </citation>
    <scope>NUCLEOTIDE SEQUENCE [LARGE SCALE GENOMIC DNA]</scope>
    <source>
        <strain evidence="3 4">DSM 24176</strain>
    </source>
</reference>
<accession>A0A4R1N1G2</accession>
<evidence type="ECO:0000256" key="1">
    <source>
        <dbReference type="SAM" id="MobiDB-lite"/>
    </source>
</evidence>
<dbReference type="AlphaFoldDB" id="A0A4R1N1G2"/>
<keyword evidence="4" id="KW-1185">Reference proteome</keyword>
<comment type="caution">
    <text evidence="3">The sequence shown here is derived from an EMBL/GenBank/DDBJ whole genome shotgun (WGS) entry which is preliminary data.</text>
</comment>
<protein>
    <submittedName>
        <fullName evidence="3">Uncharacterized protein</fullName>
    </submittedName>
</protein>
<keyword evidence="2" id="KW-0472">Membrane</keyword>
<keyword evidence="2" id="KW-1133">Transmembrane helix</keyword>
<sequence length="464" mass="53194">MKCNKCNEEIKENIKYCPNCGLEVGNEQLNFQEEKIEEELENTSEVAASSKDNDQSTDTNKKKKVIVTTSIAALLVILIAAIGVFGNEFFSTKEPIDTFINSNIKTFVTADRGEFNSSMKLIDFDISQSNEFSEFDAVIFNVLKDVELLGDMKFDKESNQYEAEFKIAIRDNVFVNGILYLDTEGMALKIEELYNQQFYIQWDDLKKMVLQETGMQISFDEYIKLATSINELDSVKNFDGEKYVDVIKNILEDHLIVEDNQQVVINNQEIKGDKYSLELDFVDIMNMNLEVLGVLIEDDQIIVILDELINAVVDTLEETGDAAYIMDHTTLDMLREFSSDAEMIKNEMSHEYTQMLEEMDNELDEFEGYLSYHYDYYIKGNDIEGYITTVSMGLDDFNGEGRANITIGTETIVKSINKNINFSGIDYTNGVNLFDLSEEEMESIMYEIQGNLMLFLMFNGDLFQ</sequence>
<evidence type="ECO:0000256" key="2">
    <source>
        <dbReference type="SAM" id="Phobius"/>
    </source>
</evidence>
<keyword evidence="2" id="KW-0812">Transmembrane</keyword>
<dbReference type="Proteomes" id="UP000294545">
    <property type="component" value="Unassembled WGS sequence"/>
</dbReference>
<dbReference type="EMBL" id="SMGQ01000011">
    <property type="protein sequence ID" value="TCK97834.1"/>
    <property type="molecule type" value="Genomic_DNA"/>
</dbReference>
<organism evidence="3 4">
    <name type="scientific">Natranaerovirga hydrolytica</name>
    <dbReference type="NCBI Taxonomy" id="680378"/>
    <lineage>
        <taxon>Bacteria</taxon>
        <taxon>Bacillati</taxon>
        <taxon>Bacillota</taxon>
        <taxon>Clostridia</taxon>
        <taxon>Lachnospirales</taxon>
        <taxon>Natranaerovirgaceae</taxon>
        <taxon>Natranaerovirga</taxon>
    </lineage>
</organism>
<dbReference type="OrthoDB" id="9816361at2"/>
<gene>
    <name evidence="3" type="ORF">EDC19_0236</name>
</gene>
<name>A0A4R1N1G2_9FIRM</name>